<keyword evidence="1" id="KW-1185">Reference proteome</keyword>
<dbReference type="Proteomes" id="UP000695007">
    <property type="component" value="Unplaced"/>
</dbReference>
<sequence length="415" mass="49137">MKERYNASLVCRNCGWHHVVDHMRIIICLNNVGKHIRSLIFEPMMNSHNFYDFMNMIFRYYKIQELYTEPLEHKTHIHKLKLTSPRDRIYKNNSDVMTLYGTGIKFFETVIKLIGCFCNMKCLELIDFMMNSEEAIHIMDKICKCNRQTLSKLILINATRCPCPITHFAVFKNLHTLVISPQNLSETVLAELGCIRLRHLHILQNHYSIKELSLNLPNNVSWKKLKQNNPKLKIHLEIESRKKSDVILNINEHEIPFHSIVLDNPNTQVLWTTILNHAMNFGRTLHVYALKGLTVHYLEKVFAKRIDETIVKFCKLCPNLHTLMIRYKLSTATLLEIVSTAKSLRFLYVRRNVILKKFDADWLSVSDWSPEHCKWIKENCKTYEKTEQEISRILGYRWRMLSEKEFAKQTIRLYV</sequence>
<dbReference type="GeneID" id="105360257"/>
<dbReference type="AlphaFoldDB" id="A0AAJ6VMY0"/>
<dbReference type="Gene3D" id="3.80.10.10">
    <property type="entry name" value="Ribonuclease Inhibitor"/>
    <property type="match status" value="1"/>
</dbReference>
<dbReference type="PANTHER" id="PTHR20872">
    <property type="match status" value="1"/>
</dbReference>
<protein>
    <submittedName>
        <fullName evidence="2">Uncharacterized protein LOC105360257</fullName>
    </submittedName>
</protein>
<dbReference type="PANTHER" id="PTHR20872:SF1">
    <property type="entry name" value="F-BOX DOMAIN-CONTAINING PROTEIN"/>
    <property type="match status" value="1"/>
</dbReference>
<dbReference type="KEGG" id="csol:105360257"/>
<evidence type="ECO:0000313" key="1">
    <source>
        <dbReference type="Proteomes" id="UP000695007"/>
    </source>
</evidence>
<organism evidence="1 2">
    <name type="scientific">Ceratosolen solmsi marchali</name>
    <dbReference type="NCBI Taxonomy" id="326594"/>
    <lineage>
        <taxon>Eukaryota</taxon>
        <taxon>Metazoa</taxon>
        <taxon>Ecdysozoa</taxon>
        <taxon>Arthropoda</taxon>
        <taxon>Hexapoda</taxon>
        <taxon>Insecta</taxon>
        <taxon>Pterygota</taxon>
        <taxon>Neoptera</taxon>
        <taxon>Endopterygota</taxon>
        <taxon>Hymenoptera</taxon>
        <taxon>Apocrita</taxon>
        <taxon>Proctotrupomorpha</taxon>
        <taxon>Chalcidoidea</taxon>
        <taxon>Agaonidae</taxon>
        <taxon>Agaoninae</taxon>
        <taxon>Ceratosolen</taxon>
    </lineage>
</organism>
<dbReference type="SUPFAM" id="SSF52047">
    <property type="entry name" value="RNI-like"/>
    <property type="match status" value="1"/>
</dbReference>
<proteinExistence type="predicted"/>
<name>A0AAJ6VMY0_9HYME</name>
<dbReference type="RefSeq" id="XP_011495411.1">
    <property type="nucleotide sequence ID" value="XM_011497109.1"/>
</dbReference>
<reference evidence="2" key="1">
    <citation type="submission" date="2025-08" db="UniProtKB">
        <authorList>
            <consortium name="RefSeq"/>
        </authorList>
    </citation>
    <scope>IDENTIFICATION</scope>
</reference>
<gene>
    <name evidence="2" type="primary">LOC105360257</name>
</gene>
<accession>A0AAJ6VMY0</accession>
<evidence type="ECO:0000313" key="2">
    <source>
        <dbReference type="RefSeq" id="XP_011495411.1"/>
    </source>
</evidence>
<dbReference type="InterPro" id="IPR032675">
    <property type="entry name" value="LRR_dom_sf"/>
</dbReference>